<comment type="caution">
    <text evidence="1">The sequence shown here is derived from an EMBL/GenBank/DDBJ whole genome shotgun (WGS) entry which is preliminary data.</text>
</comment>
<name>A0ABP6ZEL1_9ACTN</name>
<accession>A0ABP6ZEL1</accession>
<proteinExistence type="predicted"/>
<gene>
    <name evidence="1" type="ORF">GCM10022419_108030</name>
</gene>
<dbReference type="EMBL" id="BAABDQ010000041">
    <property type="protein sequence ID" value="GAA3605612.1"/>
    <property type="molecule type" value="Genomic_DNA"/>
</dbReference>
<dbReference type="CDD" id="cd00146">
    <property type="entry name" value="PKD"/>
    <property type="match status" value="1"/>
</dbReference>
<protein>
    <recommendedName>
        <fullName evidence="3">Tannase/feruloyl esterase family alpha/beta hydrolase</fullName>
    </recommendedName>
</protein>
<organism evidence="1 2">
    <name type="scientific">Nonomuraea rosea</name>
    <dbReference type="NCBI Taxonomy" id="638574"/>
    <lineage>
        <taxon>Bacteria</taxon>
        <taxon>Bacillati</taxon>
        <taxon>Actinomycetota</taxon>
        <taxon>Actinomycetes</taxon>
        <taxon>Streptosporangiales</taxon>
        <taxon>Streptosporangiaceae</taxon>
        <taxon>Nonomuraea</taxon>
    </lineage>
</organism>
<evidence type="ECO:0000313" key="1">
    <source>
        <dbReference type="EMBL" id="GAA3605612.1"/>
    </source>
</evidence>
<evidence type="ECO:0008006" key="3">
    <source>
        <dbReference type="Google" id="ProtNLM"/>
    </source>
</evidence>
<reference evidence="2" key="1">
    <citation type="journal article" date="2019" name="Int. J. Syst. Evol. Microbiol.">
        <title>The Global Catalogue of Microorganisms (GCM) 10K type strain sequencing project: providing services to taxonomists for standard genome sequencing and annotation.</title>
        <authorList>
            <consortium name="The Broad Institute Genomics Platform"/>
            <consortium name="The Broad Institute Genome Sequencing Center for Infectious Disease"/>
            <person name="Wu L."/>
            <person name="Ma J."/>
        </authorList>
    </citation>
    <scope>NUCLEOTIDE SEQUENCE [LARGE SCALE GENOMIC DNA]</scope>
    <source>
        <strain evidence="2">JCM 17326</strain>
    </source>
</reference>
<evidence type="ECO:0000313" key="2">
    <source>
        <dbReference type="Proteomes" id="UP001500630"/>
    </source>
</evidence>
<dbReference type="Proteomes" id="UP001500630">
    <property type="component" value="Unassembled WGS sequence"/>
</dbReference>
<sequence>MEFGKPYVDVDEWRDAPVRHRYVHGGFEGTETRFSIYFPPADRYEGRFFQHITPVPQSEHLAPGLTGQEDKIGFAFDSGAYFLETNGGGASGGPGSDADPSIAAYRANAAAAQYSRVVAQQVYGEHRPYGYAYGGSGGGYRTIGGAENTEDVWDGFVPYVIGSPLAIPNVFSVRMHAQRVLRDKLDRIADAVEPGSGLDMYDGLTGEEQAALREVTRMGFPPRSWFGHRTMGSHAFSAVYPGLVVLDPGYFEEFWTAEGHLGADPASSIHRARVRHRCQVAAVITSRDPLAAELGLSPAGPQGGVDESFKGPASGDDTVIALRLSTPPDADVADADLTAGGLRLCLKEIRGDVAVLDSPDVSGRIRPGDDVEIDNSNFLAAQTYHRHQVPGPDFPVWDQFRGPDGTPLYPQRPFLAGPIFTAGAAGHIPTGRFTGKMIVVACLLDREAFPWQADWYHSKVREHLGDATDERFRLWYVDNALHGDDEAQEDPAHTVSYLGVLHQALREVSAWAETGRAPAPGTTYTVVEGQVHVPAAARERHGVQPVAALTADGETRAGREVLLRAVLETPPGAGTVVSAEWDLDGSGSFAVVDRPDPAQRVTLERRHTFHEPGTHFVTVRVASHRDGDPHTPFGRLYNLARARVVVA</sequence>
<keyword evidence="2" id="KW-1185">Reference proteome</keyword>